<organism evidence="2 3">
    <name type="scientific">Chitinophaga silvisoli</name>
    <dbReference type="NCBI Taxonomy" id="2291814"/>
    <lineage>
        <taxon>Bacteria</taxon>
        <taxon>Pseudomonadati</taxon>
        <taxon>Bacteroidota</taxon>
        <taxon>Chitinophagia</taxon>
        <taxon>Chitinophagales</taxon>
        <taxon>Chitinophagaceae</taxon>
        <taxon>Chitinophaga</taxon>
    </lineage>
</organism>
<gene>
    <name evidence="2" type="ORF">DXN04_27860</name>
</gene>
<accession>A0A3E1NUL2</accession>
<name>A0A3E1NUL2_9BACT</name>
<comment type="caution">
    <text evidence="2">The sequence shown here is derived from an EMBL/GenBank/DDBJ whole genome shotgun (WGS) entry which is preliminary data.</text>
</comment>
<feature type="compositionally biased region" description="Polar residues" evidence="1">
    <location>
        <begin position="1"/>
        <end position="19"/>
    </location>
</feature>
<protein>
    <submittedName>
        <fullName evidence="2">Uncharacterized protein</fullName>
    </submittedName>
</protein>
<dbReference type="AlphaFoldDB" id="A0A3E1NUL2"/>
<dbReference type="EMBL" id="QTJV01000013">
    <property type="protein sequence ID" value="RFM31534.1"/>
    <property type="molecule type" value="Genomic_DNA"/>
</dbReference>
<feature type="region of interest" description="Disordered" evidence="1">
    <location>
        <begin position="1"/>
        <end position="28"/>
    </location>
</feature>
<evidence type="ECO:0000313" key="2">
    <source>
        <dbReference type="EMBL" id="RFM31534.1"/>
    </source>
</evidence>
<sequence length="471" mass="51147">MASKTPQHTRQQQSQSASTEGPGRQALSYPTVIPAPVQLTAAPSSQAAVIQRRVGIEVETGVPVYKPLTVAGSGIDPNLLGLLYQGAEYSRNTRGNLNGVELHADSGGSVYGGPRDTYFKDRVKNRVRGVPDKLGKASIIEAVTSKQGLVDELGPNGKQDLSDHLDELLLQIANLENAAPTALGNLRAGVDNNWGYGFKDAMLKNGYFPQVNIGIDLGGLAGMFKNPVGGTLTSGFFWGGVEARDTHADIAAVIGKAAKLPIEEGEDDPVMPHSRLLNSLEGVLTILLSYFKGARAGHNPTETEKNSVPFMLKGSFQSLWEELLKQFPEEQRDVEPKEWFMKISKIIETELDAKYKLQSLPAARMGGYSTLSAAFEALINGENIGTSIASGEKVKNDEEASINYDVADYMPELMLVPDRKVPVVELRHMDRVGSGDALKNNIMMIVEGVIERQLEQFDGKAIKEIKERSGW</sequence>
<reference evidence="2 3" key="1">
    <citation type="submission" date="2018-08" db="EMBL/GenBank/DDBJ databases">
        <title>Chitinophaga sp. K20C18050901, a novel bacterium isolated from forest soil.</title>
        <authorList>
            <person name="Wang C."/>
        </authorList>
    </citation>
    <scope>NUCLEOTIDE SEQUENCE [LARGE SCALE GENOMIC DNA]</scope>
    <source>
        <strain evidence="2 3">K20C18050901</strain>
    </source>
</reference>
<evidence type="ECO:0000313" key="3">
    <source>
        <dbReference type="Proteomes" id="UP000261174"/>
    </source>
</evidence>
<dbReference type="Proteomes" id="UP000261174">
    <property type="component" value="Unassembled WGS sequence"/>
</dbReference>
<proteinExistence type="predicted"/>
<dbReference type="RefSeq" id="WP_116856689.1">
    <property type="nucleotide sequence ID" value="NZ_QTJV01000013.1"/>
</dbReference>
<evidence type="ECO:0000256" key="1">
    <source>
        <dbReference type="SAM" id="MobiDB-lite"/>
    </source>
</evidence>
<keyword evidence="3" id="KW-1185">Reference proteome</keyword>